<dbReference type="EMBL" id="JABFOR010000004">
    <property type="protein sequence ID" value="NOJ69855.1"/>
    <property type="molecule type" value="Genomic_DNA"/>
</dbReference>
<sequence length="545" mass="63103">MKLSYYLFNENVRNFNQLILPSKVNEDNNYFELQPTNVKKDFEFKVFIQRNRSKEPKWITFLEGDLQIPNRDEIKNTVNSFVILVKVLKDDTPYFFAITGGFGFTAINKNNLENNFGLKVALNSIDTKELKAFDVRNIDLKTRQKRVLFNKGSEVGEFELDFEQDLINLVSGKSKDQEFGTSVRGSTSSLSLNCDITFSRLGEKCLQILDLYLSEDYKGNFGFIDNIKIIRDPEIVTVLNQNLFNALRNRQSDNLSLAYPDMIEYERCSSYQIKRGHKRKDTTEVTLEDLYALLDDQNVRFNSPNDIEKIKITGFDDTNSPVTAAASLNHFVIYQTEYGQNTYIFSLNNWYKIDNDYFTRIDNEIMEVTLIDNDDFLTEIQPNESEGSYNERQDTDYFLCLDKRNFQVTNTRSKIEVCDLLSKDKHFVCVKKGTRSATLSHLFAQGSVSMVLLRESSEYRQFVVRQATQKFPKENFSDENFPYNECTLVYAISSAKPTDIRTTLPFFSKVNLLHHVNLIRRLGIKVALYKVPVHGELGDTDEGEE</sequence>
<reference evidence="1 2" key="1">
    <citation type="submission" date="2020-05" db="EMBL/GenBank/DDBJ databases">
        <title>Whole genome sequencing and identification of novel metabolites from Paenibacillus alvei strain JR949.</title>
        <authorList>
            <person name="Rajendhran J."/>
            <person name="Sree Pranav P."/>
            <person name="Mahalakshmi B."/>
            <person name="Karthikeyan R."/>
        </authorList>
    </citation>
    <scope>NUCLEOTIDE SEQUENCE [LARGE SCALE GENOMIC DNA]</scope>
    <source>
        <strain evidence="1 2">JR949</strain>
    </source>
</reference>
<organism evidence="1 2">
    <name type="scientific">Paenibacillus alvei</name>
    <name type="common">Bacillus alvei</name>
    <dbReference type="NCBI Taxonomy" id="44250"/>
    <lineage>
        <taxon>Bacteria</taxon>
        <taxon>Bacillati</taxon>
        <taxon>Bacillota</taxon>
        <taxon>Bacilli</taxon>
        <taxon>Bacillales</taxon>
        <taxon>Paenibacillaceae</taxon>
        <taxon>Paenibacillus</taxon>
    </lineage>
</organism>
<accession>A0AAP6ZTC4</accession>
<dbReference type="NCBIfam" id="TIGR04141">
    <property type="entry name" value="TIGR04141 family sporadically distributed protein"/>
    <property type="match status" value="1"/>
</dbReference>
<gene>
    <name evidence="1" type="ORF">HMI46_04730</name>
</gene>
<evidence type="ECO:0000313" key="1">
    <source>
        <dbReference type="EMBL" id="NOJ69855.1"/>
    </source>
</evidence>
<dbReference type="InterPro" id="IPR026487">
    <property type="entry name" value="CHP04141"/>
</dbReference>
<dbReference type="AlphaFoldDB" id="A0AAP6ZTC4"/>
<dbReference type="Proteomes" id="UP000552038">
    <property type="component" value="Unassembled WGS sequence"/>
</dbReference>
<comment type="caution">
    <text evidence="1">The sequence shown here is derived from an EMBL/GenBank/DDBJ whole genome shotgun (WGS) entry which is preliminary data.</text>
</comment>
<evidence type="ECO:0000313" key="2">
    <source>
        <dbReference type="Proteomes" id="UP000552038"/>
    </source>
</evidence>
<proteinExistence type="predicted"/>
<protein>
    <submittedName>
        <fullName evidence="1">TIGR04141 family sporadically distributed protein</fullName>
    </submittedName>
</protein>
<dbReference type="Pfam" id="PF19614">
    <property type="entry name" value="DUF6119"/>
    <property type="match status" value="1"/>
</dbReference>
<dbReference type="RefSeq" id="WP_171415211.1">
    <property type="nucleotide sequence ID" value="NZ_JABFOR010000004.1"/>
</dbReference>
<name>A0AAP6ZTC4_PAEAL</name>